<dbReference type="AlphaFoldDB" id="A0A6L9MP99"/>
<dbReference type="Pfam" id="PF12697">
    <property type="entry name" value="Abhydrolase_6"/>
    <property type="match status" value="1"/>
</dbReference>
<evidence type="ECO:0000313" key="4">
    <source>
        <dbReference type="Proteomes" id="UP000476332"/>
    </source>
</evidence>
<feature type="domain" description="AB hydrolase-1" evidence="2">
    <location>
        <begin position="48"/>
        <end position="219"/>
    </location>
</feature>
<evidence type="ECO:0000259" key="2">
    <source>
        <dbReference type="Pfam" id="PF12697"/>
    </source>
</evidence>
<dbReference type="RefSeq" id="WP_163046122.1">
    <property type="nucleotide sequence ID" value="NZ_JAAAMJ010000033.1"/>
</dbReference>
<protein>
    <submittedName>
        <fullName evidence="3">Alpha/beta fold hydrolase</fullName>
    </submittedName>
</protein>
<keyword evidence="3" id="KW-0378">Hydrolase</keyword>
<evidence type="ECO:0000313" key="3">
    <source>
        <dbReference type="EMBL" id="NDV89268.1"/>
    </source>
</evidence>
<reference evidence="3 4" key="1">
    <citation type="submission" date="2020-01" db="EMBL/GenBank/DDBJ databases">
        <title>Genomes of bacteria type strains.</title>
        <authorList>
            <person name="Chen J."/>
            <person name="Zhu S."/>
            <person name="Chen J."/>
        </authorList>
    </citation>
    <scope>NUCLEOTIDE SEQUENCE [LARGE SCALE GENOMIC DNA]</scope>
    <source>
        <strain evidence="3 4">KCTC 52919</strain>
    </source>
</reference>
<dbReference type="Proteomes" id="UP000476332">
    <property type="component" value="Unassembled WGS sequence"/>
</dbReference>
<comment type="caution">
    <text evidence="3">The sequence shown here is derived from an EMBL/GenBank/DDBJ whole genome shotgun (WGS) entry which is preliminary data.</text>
</comment>
<accession>A0A6L9MP99</accession>
<keyword evidence="4" id="KW-1185">Reference proteome</keyword>
<evidence type="ECO:0000256" key="1">
    <source>
        <dbReference type="SAM" id="MobiDB-lite"/>
    </source>
</evidence>
<dbReference type="GO" id="GO:0016787">
    <property type="term" value="F:hydrolase activity"/>
    <property type="evidence" value="ECO:0007669"/>
    <property type="project" value="UniProtKB-KW"/>
</dbReference>
<dbReference type="InterPro" id="IPR000073">
    <property type="entry name" value="AB_hydrolase_1"/>
</dbReference>
<dbReference type="PANTHER" id="PTHR47914">
    <property type="entry name" value="ALPHA/BETA-HYDROLASES SUPERFAMILY PROTEIN"/>
    <property type="match status" value="1"/>
</dbReference>
<dbReference type="PANTHER" id="PTHR47914:SF1">
    <property type="entry name" value="ALPHA_BETA-HYDROLASES SUPERFAMILY PROTEIN"/>
    <property type="match status" value="1"/>
</dbReference>
<dbReference type="Gene3D" id="3.40.50.1820">
    <property type="entry name" value="alpha/beta hydrolase"/>
    <property type="match status" value="1"/>
</dbReference>
<feature type="region of interest" description="Disordered" evidence="1">
    <location>
        <begin position="221"/>
        <end position="261"/>
    </location>
</feature>
<organism evidence="3 4">
    <name type="scientific">Aurantimonas aggregata</name>
    <dbReference type="NCBI Taxonomy" id="2047720"/>
    <lineage>
        <taxon>Bacteria</taxon>
        <taxon>Pseudomonadati</taxon>
        <taxon>Pseudomonadota</taxon>
        <taxon>Alphaproteobacteria</taxon>
        <taxon>Hyphomicrobiales</taxon>
        <taxon>Aurantimonadaceae</taxon>
        <taxon>Aurantimonas</taxon>
    </lineage>
</organism>
<dbReference type="SUPFAM" id="SSF53474">
    <property type="entry name" value="alpha/beta-Hydrolases"/>
    <property type="match status" value="1"/>
</dbReference>
<name>A0A6L9MP99_9HYPH</name>
<dbReference type="EMBL" id="JAAAMJ010000033">
    <property type="protein sequence ID" value="NDV89268.1"/>
    <property type="molecule type" value="Genomic_DNA"/>
</dbReference>
<proteinExistence type="predicted"/>
<dbReference type="InterPro" id="IPR029058">
    <property type="entry name" value="AB_hydrolase_fold"/>
</dbReference>
<sequence length="261" mass="28361">MSDVRTESESGEIVWRWKGDTVTVGLERRGSGRSILLLPAMSSISTRAEMHGLQARLSERFATVAIDWPGFGDRPRERSDWRPEHYRDFIRFVSETVVPRPYATVAAGHGAGYALAQAAAVPGSLGRVCLVAPTWRGPLPTMACKRLPVFGKIARAGDTPVLGSLLYRLNVNRPVVRMMARGHVYADPQWLDAARTTSKMALTRAAGARRASLRRSVLVNGFGSRQAHEGPRGSNPRTTAETGRQVLGASSLKADGPGHQP</sequence>
<gene>
    <name evidence="3" type="ORF">GTW51_21635</name>
</gene>